<dbReference type="HOGENOM" id="CLU_000422_13_3_7"/>
<reference evidence="10" key="1">
    <citation type="submission" date="2016-07" db="EMBL/GenBank/DDBJ databases">
        <title>Comparative genomics of the Campylobacter concisus group.</title>
        <authorList>
            <person name="Miller W.G."/>
            <person name="Yee E."/>
            <person name="Chapman M.H."/>
            <person name="Huynh S."/>
            <person name="Bono J.L."/>
            <person name="On S.L.W."/>
            <person name="StLeger J."/>
            <person name="Foster G."/>
            <person name="Parker C.T."/>
        </authorList>
    </citation>
    <scope>NUCLEOTIDE SEQUENCE</scope>
    <source>
        <strain evidence="10">525.92</strain>
    </source>
</reference>
<dbReference type="CDD" id="cd02793">
    <property type="entry name" value="MopB_CT_DMSOR-BSOR-TMAOR"/>
    <property type="match status" value="1"/>
</dbReference>
<dbReference type="GO" id="GO:0030151">
    <property type="term" value="F:molybdenum ion binding"/>
    <property type="evidence" value="ECO:0007669"/>
    <property type="project" value="TreeGrafter"/>
</dbReference>
<keyword evidence="5" id="KW-0574">Periplasm</keyword>
<feature type="domain" description="Molybdopterin oxidoreductase" evidence="7">
    <location>
        <begin position="84"/>
        <end position="551"/>
    </location>
</feature>
<accession>A7GWD1</accession>
<sequence length="816" mass="91533">MKRRDFLKSVGAVGAISASSASAIDLGGESILSDDDFVMNASHYGALWGKEKNGRFEILKEFEGDKYPSSMLQGIVARTYDPSRITAPCVRESYLKKGYKADPSLRGKEKFVEITWEEAYDLIAKELKRVYKDFGYPSVYGGSVGWYGVGNVNNPQALVGRMLQVAGGYCKRSYTYSAGAISVITPHVTGTNEAFVASASWDNICKNTEVFVLWGSDMINTNQIGEHIPTHHQYEDFKNLKDQIKKRGLKVINIDPIQTTSADYYDAEHIAPYPNTDVALMLGIAYHLADKGLADQEFLKKYTSGYAQFEEYLFGKTDNTPKTPAWASKICGIDEAKIKELAELFASKRTMLHSGWALQRNDHGEQPCWMMITLAAMLGQIGLPGGGYDFALHYEAQGSKVAKFPGLEAVAGSVSAKGEWSTREIPTIPCARIVDCIKNPGKEIEFNGKKIKYPDFRMIYWAGGNPVHHHQDVNQLIKALRSRIETFVMQDCFWTATAKMADIVLPATLECERNDIAKASNGSYIFAIKPIVKPWCNAKDDYEIYSNILKRFDKAAYDAFTEGNEDSLSWVKTLYERSVARGKEMGIDMPNFEEFWKKGYVEFELPKEDDSVRLAGFIQNPMTNRLGTPSGKIEIFSRKIAKFNYKECRAYPSWFEPVEWHGDKNAKDYPLSLVSPHPKYRLHAQLNNTWLRDLEEVQEREPAWINPQDAKKYGIKNGDIIKVSSKRGSILAGAIVTDKIRQGAIRIQEGSWYDPLDWSKNDSLEVHGAVNVLTVDKSTSELAQACCITANVKIEKFKGVAPLVKAFEPPIIIKKG</sequence>
<dbReference type="InterPro" id="IPR050612">
    <property type="entry name" value="Prok_Mopterin_Oxidored"/>
</dbReference>
<dbReference type="RefSeq" id="WP_011991769.1">
    <property type="nucleotide sequence ID" value="NC_009715.2"/>
</dbReference>
<keyword evidence="11" id="KW-1185">Reference proteome</keyword>
<dbReference type="SUPFAM" id="SSF50692">
    <property type="entry name" value="ADC-like"/>
    <property type="match status" value="1"/>
</dbReference>
<dbReference type="InterPro" id="IPR041460">
    <property type="entry name" value="Molybdopterin_N"/>
</dbReference>
<evidence type="ECO:0000256" key="4">
    <source>
        <dbReference type="ARBA" id="ARBA00022723"/>
    </source>
</evidence>
<dbReference type="GO" id="GO:0030288">
    <property type="term" value="C:outer membrane-bounded periplasmic space"/>
    <property type="evidence" value="ECO:0007669"/>
    <property type="project" value="TreeGrafter"/>
</dbReference>
<dbReference type="SUPFAM" id="SSF53706">
    <property type="entry name" value="Formate dehydrogenase/DMSO reductase, domains 1-3"/>
    <property type="match status" value="1"/>
</dbReference>
<feature type="domain" description="Molybdopterin oxidoreductase N-terminal" evidence="9">
    <location>
        <begin position="41"/>
        <end position="80"/>
    </location>
</feature>
<dbReference type="Gene3D" id="3.40.50.740">
    <property type="match status" value="1"/>
</dbReference>
<evidence type="ECO:0000313" key="10">
    <source>
        <dbReference type="EMBL" id="EAU01151.2"/>
    </source>
</evidence>
<dbReference type="InterPro" id="IPR009010">
    <property type="entry name" value="Asp_de-COase-like_dom_sf"/>
</dbReference>
<dbReference type="GO" id="GO:0043546">
    <property type="term" value="F:molybdopterin cofactor binding"/>
    <property type="evidence" value="ECO:0007669"/>
    <property type="project" value="InterPro"/>
</dbReference>
<dbReference type="Pfam" id="PF18364">
    <property type="entry name" value="Molybdopterin_N"/>
    <property type="match status" value="1"/>
</dbReference>
<dbReference type="InterPro" id="IPR006655">
    <property type="entry name" value="Mopterin_OxRdtase_prok_CS"/>
</dbReference>
<protein>
    <submittedName>
        <fullName evidence="10">Molybdopterin-containing oxidoreductase IV, DMSO/TMAO/BSO reductase family, catalytic subunit</fullName>
    </submittedName>
</protein>
<dbReference type="InterPro" id="IPR006657">
    <property type="entry name" value="MoPterin_dinucl-bd_dom"/>
</dbReference>
<comment type="similarity">
    <text evidence="2">Belongs to the prokaryotic molybdopterin-containing oxidoreductase family.</text>
</comment>
<evidence type="ECO:0000259" key="8">
    <source>
        <dbReference type="Pfam" id="PF01568"/>
    </source>
</evidence>
<dbReference type="KEGG" id="ccv:CCV52592_0848"/>
<name>A7GWD1_CAMC5</name>
<keyword evidence="6" id="KW-0560">Oxidoreductase</keyword>
<evidence type="ECO:0000313" key="11">
    <source>
        <dbReference type="Proteomes" id="UP000006380"/>
    </source>
</evidence>
<dbReference type="PROSITE" id="PS00932">
    <property type="entry name" value="MOLYBDOPTERIN_PROK_3"/>
    <property type="match status" value="1"/>
</dbReference>
<evidence type="ECO:0000256" key="1">
    <source>
        <dbReference type="ARBA" id="ARBA00001942"/>
    </source>
</evidence>
<dbReference type="Gene3D" id="2.40.40.20">
    <property type="match status" value="1"/>
</dbReference>
<evidence type="ECO:0000256" key="6">
    <source>
        <dbReference type="ARBA" id="ARBA00023002"/>
    </source>
</evidence>
<dbReference type="GO" id="GO:0016491">
    <property type="term" value="F:oxidoreductase activity"/>
    <property type="evidence" value="ECO:0007669"/>
    <property type="project" value="UniProtKB-KW"/>
</dbReference>
<evidence type="ECO:0000259" key="7">
    <source>
        <dbReference type="Pfam" id="PF00384"/>
    </source>
</evidence>
<dbReference type="STRING" id="360105.CCV52592_0848"/>
<comment type="cofactor">
    <cofactor evidence="1">
        <name>Mo-bis(molybdopterin guanine dinucleotide)</name>
        <dbReference type="ChEBI" id="CHEBI:60539"/>
    </cofactor>
</comment>
<keyword evidence="3" id="KW-0500">Molybdenum</keyword>
<dbReference type="EMBL" id="CP000767">
    <property type="protein sequence ID" value="EAU01151.2"/>
    <property type="molecule type" value="Genomic_DNA"/>
</dbReference>
<dbReference type="Pfam" id="PF01568">
    <property type="entry name" value="Molydop_binding"/>
    <property type="match status" value="1"/>
</dbReference>
<dbReference type="GO" id="GO:0009061">
    <property type="term" value="P:anaerobic respiration"/>
    <property type="evidence" value="ECO:0007669"/>
    <property type="project" value="TreeGrafter"/>
</dbReference>
<proteinExistence type="inferred from homology"/>
<dbReference type="PANTHER" id="PTHR43742:SF10">
    <property type="entry name" value="TRIMETHYLAMINE-N-OXIDE REDUCTASE 2"/>
    <property type="match status" value="1"/>
</dbReference>
<dbReference type="Gene3D" id="3.40.228.10">
    <property type="entry name" value="Dimethylsulfoxide Reductase, domain 2"/>
    <property type="match status" value="1"/>
</dbReference>
<evidence type="ECO:0000256" key="5">
    <source>
        <dbReference type="ARBA" id="ARBA00022764"/>
    </source>
</evidence>
<dbReference type="InterPro" id="IPR006656">
    <property type="entry name" value="Mopterin_OxRdtase"/>
</dbReference>
<feature type="domain" description="Molybdopterin dinucleotide-binding" evidence="8">
    <location>
        <begin position="671"/>
        <end position="786"/>
    </location>
</feature>
<dbReference type="GO" id="GO:0009055">
    <property type="term" value="F:electron transfer activity"/>
    <property type="evidence" value="ECO:0007669"/>
    <property type="project" value="TreeGrafter"/>
</dbReference>
<dbReference type="OrthoDB" id="9759518at2"/>
<dbReference type="AlphaFoldDB" id="A7GWD1"/>
<gene>
    <name evidence="10" type="ORF">CCV52592_0848</name>
</gene>
<keyword evidence="4" id="KW-0479">Metal-binding</keyword>
<organism evidence="10 11">
    <name type="scientific">Campylobacter curvus (strain 525.92)</name>
    <dbReference type="NCBI Taxonomy" id="360105"/>
    <lineage>
        <taxon>Bacteria</taxon>
        <taxon>Pseudomonadati</taxon>
        <taxon>Campylobacterota</taxon>
        <taxon>Epsilonproteobacteria</taxon>
        <taxon>Campylobacterales</taxon>
        <taxon>Campylobacteraceae</taxon>
        <taxon>Campylobacter</taxon>
    </lineage>
</organism>
<dbReference type="Gene3D" id="3.90.55.10">
    <property type="entry name" value="Dimethylsulfoxide Reductase, domain 3"/>
    <property type="match status" value="1"/>
</dbReference>
<evidence type="ECO:0000256" key="2">
    <source>
        <dbReference type="ARBA" id="ARBA00010312"/>
    </source>
</evidence>
<dbReference type="PANTHER" id="PTHR43742">
    <property type="entry name" value="TRIMETHYLAMINE-N-OXIDE REDUCTASE"/>
    <property type="match status" value="1"/>
</dbReference>
<dbReference type="Pfam" id="PF00384">
    <property type="entry name" value="Molybdopterin"/>
    <property type="match status" value="1"/>
</dbReference>
<dbReference type="InterPro" id="IPR041954">
    <property type="entry name" value="CT_DMSOR/BSOR/TMAOR"/>
</dbReference>
<evidence type="ECO:0000259" key="9">
    <source>
        <dbReference type="Pfam" id="PF18364"/>
    </source>
</evidence>
<dbReference type="Proteomes" id="UP000006380">
    <property type="component" value="Chromosome"/>
</dbReference>
<evidence type="ECO:0000256" key="3">
    <source>
        <dbReference type="ARBA" id="ARBA00022505"/>
    </source>
</evidence>